<evidence type="ECO:0000256" key="1">
    <source>
        <dbReference type="SAM" id="Phobius"/>
    </source>
</evidence>
<gene>
    <name evidence="4" type="ORF">TTHERM_00133760</name>
</gene>
<dbReference type="KEGG" id="tet:TTHERM_00133760"/>
<proteinExistence type="predicted"/>
<name>I7MKJ9_TETTS</name>
<organism evidence="4 5">
    <name type="scientific">Tetrahymena thermophila (strain SB210)</name>
    <dbReference type="NCBI Taxonomy" id="312017"/>
    <lineage>
        <taxon>Eukaryota</taxon>
        <taxon>Sar</taxon>
        <taxon>Alveolata</taxon>
        <taxon>Ciliophora</taxon>
        <taxon>Intramacronucleata</taxon>
        <taxon>Oligohymenophorea</taxon>
        <taxon>Hymenostomatida</taxon>
        <taxon>Tetrahymenina</taxon>
        <taxon>Tetrahymenidae</taxon>
        <taxon>Tetrahymena</taxon>
    </lineage>
</organism>
<dbReference type="SUPFAM" id="SSF57196">
    <property type="entry name" value="EGF/Laminin"/>
    <property type="match status" value="1"/>
</dbReference>
<evidence type="ECO:0000313" key="5">
    <source>
        <dbReference type="Proteomes" id="UP000009168"/>
    </source>
</evidence>
<protein>
    <submittedName>
        <fullName evidence="4">EGF-like domain protein</fullName>
    </submittedName>
</protein>
<dbReference type="GeneID" id="7829239"/>
<keyword evidence="1" id="KW-0812">Transmembrane</keyword>
<dbReference type="RefSeq" id="XP_001019655.1">
    <property type="nucleotide sequence ID" value="XM_001019655.3"/>
</dbReference>
<keyword evidence="5" id="KW-1185">Reference proteome</keyword>
<evidence type="ECO:0000259" key="3">
    <source>
        <dbReference type="PROSITE" id="PS00022"/>
    </source>
</evidence>
<dbReference type="PROSITE" id="PS00022">
    <property type="entry name" value="EGF_1"/>
    <property type="match status" value="1"/>
</dbReference>
<dbReference type="AlphaFoldDB" id="I7MKJ9"/>
<keyword evidence="2" id="KW-0732">Signal</keyword>
<sequence length="170" mass="19797">MKYLTIQIALMLVLVSYCQSAVTVKNSNGKILRSDYVSQVFDETQKLIMTYNDIEDKSIEQLQNKMFIQDNQSTCQTDNECLNDGICYEKQCYCKTLFVGPTCQYQLSTPPEVSKFWFAVICICSIIAGILLMILVNYIIKLRSEAKFKREGEYNDNKYEIWQQKLDNQQ</sequence>
<feature type="transmembrane region" description="Helical" evidence="1">
    <location>
        <begin position="116"/>
        <end position="140"/>
    </location>
</feature>
<dbReference type="EMBL" id="GG662639">
    <property type="protein sequence ID" value="EAR99410.1"/>
    <property type="molecule type" value="Genomic_DNA"/>
</dbReference>
<keyword evidence="1" id="KW-1133">Transmembrane helix</keyword>
<keyword evidence="1" id="KW-0472">Membrane</keyword>
<dbReference type="Proteomes" id="UP000009168">
    <property type="component" value="Unassembled WGS sequence"/>
</dbReference>
<accession>I7MKJ9</accession>
<dbReference type="HOGENOM" id="CLU_1573798_0_0_1"/>
<feature type="domain" description="EGF-like" evidence="3">
    <location>
        <begin position="92"/>
        <end position="103"/>
    </location>
</feature>
<evidence type="ECO:0000256" key="2">
    <source>
        <dbReference type="SAM" id="SignalP"/>
    </source>
</evidence>
<feature type="chain" id="PRO_5003712748" evidence="2">
    <location>
        <begin position="21"/>
        <end position="170"/>
    </location>
</feature>
<dbReference type="InterPro" id="IPR000742">
    <property type="entry name" value="EGF"/>
</dbReference>
<dbReference type="InParanoid" id="I7MKJ9"/>
<dbReference type="Gene3D" id="2.10.25.10">
    <property type="entry name" value="Laminin"/>
    <property type="match status" value="1"/>
</dbReference>
<feature type="signal peptide" evidence="2">
    <location>
        <begin position="1"/>
        <end position="20"/>
    </location>
</feature>
<reference evidence="5" key="1">
    <citation type="journal article" date="2006" name="PLoS Biol.">
        <title>Macronuclear genome sequence of the ciliate Tetrahymena thermophila, a model eukaryote.</title>
        <authorList>
            <person name="Eisen J.A."/>
            <person name="Coyne R.S."/>
            <person name="Wu M."/>
            <person name="Wu D."/>
            <person name="Thiagarajan M."/>
            <person name="Wortman J.R."/>
            <person name="Badger J.H."/>
            <person name="Ren Q."/>
            <person name="Amedeo P."/>
            <person name="Jones K.M."/>
            <person name="Tallon L.J."/>
            <person name="Delcher A.L."/>
            <person name="Salzberg S.L."/>
            <person name="Silva J.C."/>
            <person name="Haas B.J."/>
            <person name="Majoros W.H."/>
            <person name="Farzad M."/>
            <person name="Carlton J.M."/>
            <person name="Smith R.K. Jr."/>
            <person name="Garg J."/>
            <person name="Pearlman R.E."/>
            <person name="Karrer K.M."/>
            <person name="Sun L."/>
            <person name="Manning G."/>
            <person name="Elde N.C."/>
            <person name="Turkewitz A.P."/>
            <person name="Asai D.J."/>
            <person name="Wilkes D.E."/>
            <person name="Wang Y."/>
            <person name="Cai H."/>
            <person name="Collins K."/>
            <person name="Stewart B.A."/>
            <person name="Lee S.R."/>
            <person name="Wilamowska K."/>
            <person name="Weinberg Z."/>
            <person name="Ruzzo W.L."/>
            <person name="Wloga D."/>
            <person name="Gaertig J."/>
            <person name="Frankel J."/>
            <person name="Tsao C.-C."/>
            <person name="Gorovsky M.A."/>
            <person name="Keeling P.J."/>
            <person name="Waller R.F."/>
            <person name="Patron N.J."/>
            <person name="Cherry J.M."/>
            <person name="Stover N.A."/>
            <person name="Krieger C.J."/>
            <person name="del Toro C."/>
            <person name="Ryder H.F."/>
            <person name="Williamson S.C."/>
            <person name="Barbeau R.A."/>
            <person name="Hamilton E.P."/>
            <person name="Orias E."/>
        </authorList>
    </citation>
    <scope>NUCLEOTIDE SEQUENCE [LARGE SCALE GENOMIC DNA]</scope>
    <source>
        <strain evidence="5">SB210</strain>
    </source>
</reference>
<evidence type="ECO:0000313" key="4">
    <source>
        <dbReference type="EMBL" id="EAR99410.1"/>
    </source>
</evidence>